<proteinExistence type="predicted"/>
<evidence type="ECO:0000313" key="1">
    <source>
        <dbReference type="EMBL" id="KAI6087841.1"/>
    </source>
</evidence>
<keyword evidence="2" id="KW-1185">Reference proteome</keyword>
<dbReference type="EMBL" id="MU394305">
    <property type="protein sequence ID" value="KAI6087841.1"/>
    <property type="molecule type" value="Genomic_DNA"/>
</dbReference>
<organism evidence="1 2">
    <name type="scientific">Hypoxylon rubiginosum</name>
    <dbReference type="NCBI Taxonomy" id="110542"/>
    <lineage>
        <taxon>Eukaryota</taxon>
        <taxon>Fungi</taxon>
        <taxon>Dikarya</taxon>
        <taxon>Ascomycota</taxon>
        <taxon>Pezizomycotina</taxon>
        <taxon>Sordariomycetes</taxon>
        <taxon>Xylariomycetidae</taxon>
        <taxon>Xylariales</taxon>
        <taxon>Hypoxylaceae</taxon>
        <taxon>Hypoxylon</taxon>
    </lineage>
</organism>
<comment type="caution">
    <text evidence="1">The sequence shown here is derived from an EMBL/GenBank/DDBJ whole genome shotgun (WGS) entry which is preliminary data.</text>
</comment>
<accession>A0ACC0D516</accession>
<dbReference type="Proteomes" id="UP001497680">
    <property type="component" value="Unassembled WGS sequence"/>
</dbReference>
<name>A0ACC0D516_9PEZI</name>
<gene>
    <name evidence="1" type="ORF">F4821DRAFT_258590</name>
</gene>
<protein>
    <submittedName>
        <fullName evidence="1">Uncharacterized protein</fullName>
    </submittedName>
</protein>
<reference evidence="1 2" key="1">
    <citation type="journal article" date="2022" name="New Phytol.">
        <title>Ecological generalism drives hyperdiversity of secondary metabolite gene clusters in xylarialean endophytes.</title>
        <authorList>
            <person name="Franco M.E.E."/>
            <person name="Wisecaver J.H."/>
            <person name="Arnold A.E."/>
            <person name="Ju Y.M."/>
            <person name="Slot J.C."/>
            <person name="Ahrendt S."/>
            <person name="Moore L.P."/>
            <person name="Eastman K.E."/>
            <person name="Scott K."/>
            <person name="Konkel Z."/>
            <person name="Mondo S.J."/>
            <person name="Kuo A."/>
            <person name="Hayes R.D."/>
            <person name="Haridas S."/>
            <person name="Andreopoulos B."/>
            <person name="Riley R."/>
            <person name="LaButti K."/>
            <person name="Pangilinan J."/>
            <person name="Lipzen A."/>
            <person name="Amirebrahimi M."/>
            <person name="Yan J."/>
            <person name="Adam C."/>
            <person name="Keymanesh K."/>
            <person name="Ng V."/>
            <person name="Louie K."/>
            <person name="Northen T."/>
            <person name="Drula E."/>
            <person name="Henrissat B."/>
            <person name="Hsieh H.M."/>
            <person name="Youens-Clark K."/>
            <person name="Lutzoni F."/>
            <person name="Miadlikowska J."/>
            <person name="Eastwood D.C."/>
            <person name="Hamelin R.C."/>
            <person name="Grigoriev I.V."/>
            <person name="U'Ren J.M."/>
        </authorList>
    </citation>
    <scope>NUCLEOTIDE SEQUENCE [LARGE SCALE GENOMIC DNA]</scope>
    <source>
        <strain evidence="1 2">ER1909</strain>
    </source>
</reference>
<sequence length="560" mass="61938">MEVTGLAISVVSLSSLFVTFFDSVKTVYELKHARGDIADTRAAVEFEAERIKYVQKKYDLSRLDPASEPLLQITLISINKAMKEIEEVILKYHAVKDRGSSSSADPAASGAKVLGRLTLRNSMEPVKWITRDKLTVAERLGDLRRYTATLWSFATTEAEKTREDYLLRAGAVSTDDGSALSFLANDLVGHSDISKAARIKHLLSLSVKAQTAPSPSSGPSDYRPRGYLPIQSIQWQANDGLSQVTSMQWSTGTCSLPKVPTRAPVLVEWRGAFMGGDVARPAIETRLDQLNDLLCAMYAAEKEEAGGADDATQLDRQVEFGMLKCLGWTHVPNSFQKIGLVFQFPHRDNQAPKSLKDTIVSMRKTRKILPLGHRFDLAFGICSAVANIIAVGWMHRAVRSENMLVFGNRTSRVFFVGFTYARQGDKSQEFSELPKGHDWDYYRFHASFRNGDDEIDVDPPLEAAPETTPAPGSAAHDLYGLGIVLLEIGLWTTVQSMAGDRGVVDFQANKLRTYVEQLSHRCGDIYQSVVEKCLTPSLWDPSSLTDKLADILASLKLCHA</sequence>
<evidence type="ECO:0000313" key="2">
    <source>
        <dbReference type="Proteomes" id="UP001497680"/>
    </source>
</evidence>